<dbReference type="PROSITE" id="PS51831">
    <property type="entry name" value="HD"/>
    <property type="match status" value="1"/>
</dbReference>
<keyword evidence="1" id="KW-1133">Transmembrane helix</keyword>
<evidence type="ECO:0000256" key="1">
    <source>
        <dbReference type="SAM" id="Phobius"/>
    </source>
</evidence>
<dbReference type="InterPro" id="IPR006675">
    <property type="entry name" value="HDIG_dom"/>
</dbReference>
<protein>
    <submittedName>
        <fullName evidence="4">HD domain-containing protein</fullName>
    </submittedName>
</protein>
<name>A0ABX2TN64_9PROT</name>
<dbReference type="RefSeq" id="WP_180286472.1">
    <property type="nucleotide sequence ID" value="NZ_JABFDB010000044.1"/>
</dbReference>
<proteinExistence type="predicted"/>
<accession>A0ABX2TN64</accession>
<dbReference type="CDD" id="cd00077">
    <property type="entry name" value="HDc"/>
    <property type="match status" value="1"/>
</dbReference>
<dbReference type="Proteomes" id="UP000584642">
    <property type="component" value="Unassembled WGS sequence"/>
</dbReference>
<keyword evidence="5" id="KW-1185">Reference proteome</keyword>
<dbReference type="InterPro" id="IPR003607">
    <property type="entry name" value="HD/PDEase_dom"/>
</dbReference>
<feature type="transmembrane region" description="Helical" evidence="1">
    <location>
        <begin position="12"/>
        <end position="33"/>
    </location>
</feature>
<gene>
    <name evidence="4" type="ORF">HND93_33745</name>
</gene>
<dbReference type="EMBL" id="JABFDB010000044">
    <property type="protein sequence ID" value="NYZ24695.1"/>
    <property type="molecule type" value="Genomic_DNA"/>
</dbReference>
<dbReference type="Pfam" id="PF13487">
    <property type="entry name" value="HD_5"/>
    <property type="match status" value="1"/>
</dbReference>
<dbReference type="Gene3D" id="1.10.3210.10">
    <property type="entry name" value="Hypothetical protein af1432"/>
    <property type="match status" value="1"/>
</dbReference>
<dbReference type="SMART" id="SM00471">
    <property type="entry name" value="HDc"/>
    <property type="match status" value="1"/>
</dbReference>
<evidence type="ECO:0000259" key="2">
    <source>
        <dbReference type="PROSITE" id="PS51831"/>
    </source>
</evidence>
<evidence type="ECO:0000313" key="5">
    <source>
        <dbReference type="Proteomes" id="UP000584642"/>
    </source>
</evidence>
<dbReference type="PANTHER" id="PTHR43155">
    <property type="entry name" value="CYCLIC DI-GMP PHOSPHODIESTERASE PA4108-RELATED"/>
    <property type="match status" value="1"/>
</dbReference>
<feature type="domain" description="HD-GYP" evidence="3">
    <location>
        <begin position="84"/>
        <end position="279"/>
    </location>
</feature>
<feature type="transmembrane region" description="Helical" evidence="1">
    <location>
        <begin position="45"/>
        <end position="63"/>
    </location>
</feature>
<dbReference type="PROSITE" id="PS51832">
    <property type="entry name" value="HD_GYP"/>
    <property type="match status" value="1"/>
</dbReference>
<dbReference type="InterPro" id="IPR037522">
    <property type="entry name" value="HD_GYP_dom"/>
</dbReference>
<dbReference type="SUPFAM" id="SSF109604">
    <property type="entry name" value="HD-domain/PDEase-like"/>
    <property type="match status" value="1"/>
</dbReference>
<organism evidence="4 5">
    <name type="scientific">Azospirillum oleiclasticum</name>
    <dbReference type="NCBI Taxonomy" id="2735135"/>
    <lineage>
        <taxon>Bacteria</taxon>
        <taxon>Pseudomonadati</taxon>
        <taxon>Pseudomonadota</taxon>
        <taxon>Alphaproteobacteria</taxon>
        <taxon>Rhodospirillales</taxon>
        <taxon>Azospirillaceae</taxon>
        <taxon>Azospirillum</taxon>
    </lineage>
</organism>
<reference evidence="4 5" key="1">
    <citation type="submission" date="2020-05" db="EMBL/GenBank/DDBJ databases">
        <title>Azospirillum oleiclasticum sp. nov, a nitrogen-fixing and heavy crude oil-emulsifying bacterium isolated from the crude oil of Yumen Oilfield.</title>
        <authorList>
            <person name="Wu D."/>
            <person name="Cai M."/>
            <person name="Zhang X."/>
        </authorList>
    </citation>
    <scope>NUCLEOTIDE SEQUENCE [LARGE SCALE GENOMIC DNA]</scope>
    <source>
        <strain evidence="4 5">ROY-1-1-2</strain>
    </source>
</reference>
<keyword evidence="1" id="KW-0812">Transmembrane</keyword>
<comment type="caution">
    <text evidence="4">The sequence shown here is derived from an EMBL/GenBank/DDBJ whole genome shotgun (WGS) entry which is preliminary data.</text>
</comment>
<dbReference type="PANTHER" id="PTHR43155:SF2">
    <property type="entry name" value="CYCLIC DI-GMP PHOSPHODIESTERASE PA4108"/>
    <property type="match status" value="1"/>
</dbReference>
<dbReference type="InterPro" id="IPR006674">
    <property type="entry name" value="HD_domain"/>
</dbReference>
<sequence>MSNRNFANRVAGTYALVGTLWILVGSQTADVFFGADISAHSSFELLKGLFFIAVTVSVLRWHLLGELRLRSEADAARAKATDRLVVLLDQVVAALSHTLGQRDPYTAGHQERVALLAVAIARRMGLEEARVASIHTGALLHDIGKIGIPAELLSKPGRLTVDEFNLVKGHVRMGEAIVSKIDFDAVVHSVVAHHHERLDGSGYPYGLRGDQISVEARVVAVADVVEAMTSHRPYRVALGSAAARAEICALRGSKLDARAVDACLAIMEGDLQAMWTPASGSADR</sequence>
<feature type="domain" description="HD" evidence="2">
    <location>
        <begin position="106"/>
        <end position="228"/>
    </location>
</feature>
<dbReference type="NCBIfam" id="TIGR00277">
    <property type="entry name" value="HDIG"/>
    <property type="match status" value="1"/>
</dbReference>
<evidence type="ECO:0000259" key="3">
    <source>
        <dbReference type="PROSITE" id="PS51832"/>
    </source>
</evidence>
<keyword evidence="1" id="KW-0472">Membrane</keyword>
<evidence type="ECO:0000313" key="4">
    <source>
        <dbReference type="EMBL" id="NYZ24695.1"/>
    </source>
</evidence>